<accession>A0ABW8SCA2</accession>
<dbReference type="RefSeq" id="WP_406762740.1">
    <property type="nucleotide sequence ID" value="NZ_JBJIAB010000051.1"/>
</dbReference>
<protein>
    <submittedName>
        <fullName evidence="1">Uncharacterized protein</fullName>
    </submittedName>
</protein>
<dbReference type="Proteomes" id="UP001623600">
    <property type="component" value="Unassembled WGS sequence"/>
</dbReference>
<reference evidence="1 2" key="1">
    <citation type="submission" date="2024-11" db="EMBL/GenBank/DDBJ databases">
        <authorList>
            <person name="Heng Y.C."/>
            <person name="Lim A.C.H."/>
            <person name="Lee J.K.Y."/>
            <person name="Kittelmann S."/>
        </authorList>
    </citation>
    <scope>NUCLEOTIDE SEQUENCE [LARGE SCALE GENOMIC DNA]</scope>
    <source>
        <strain evidence="1 2">WILCCON 0112</strain>
    </source>
</reference>
<comment type="caution">
    <text evidence="1">The sequence shown here is derived from an EMBL/GenBank/DDBJ whole genome shotgun (WGS) entry which is preliminary data.</text>
</comment>
<sequence>MIHEYGAGYFFNPEKLKEMPIIKRRYEEYKHRFIKSGGLESDERLLTFNEWKEKQEED</sequence>
<name>A0ABW8SCA2_9CLOT</name>
<proteinExistence type="predicted"/>
<evidence type="ECO:0000313" key="2">
    <source>
        <dbReference type="Proteomes" id="UP001623600"/>
    </source>
</evidence>
<keyword evidence="2" id="KW-1185">Reference proteome</keyword>
<evidence type="ECO:0000313" key="1">
    <source>
        <dbReference type="EMBL" id="MFL0168275.1"/>
    </source>
</evidence>
<organism evidence="1 2">
    <name type="scientific">Candidatus Clostridium helianthi</name>
    <dbReference type="NCBI Taxonomy" id="3381660"/>
    <lineage>
        <taxon>Bacteria</taxon>
        <taxon>Bacillati</taxon>
        <taxon>Bacillota</taxon>
        <taxon>Clostridia</taxon>
        <taxon>Eubacteriales</taxon>
        <taxon>Clostridiaceae</taxon>
        <taxon>Clostridium</taxon>
    </lineage>
</organism>
<dbReference type="EMBL" id="JBJIAB010000051">
    <property type="protein sequence ID" value="MFL0168275.1"/>
    <property type="molecule type" value="Genomic_DNA"/>
</dbReference>
<gene>
    <name evidence="1" type="ORF">ACJDTP_24750</name>
</gene>